<comment type="caution">
    <text evidence="1">The sequence shown here is derived from an EMBL/GenBank/DDBJ whole genome shotgun (WGS) entry which is preliminary data.</text>
</comment>
<protein>
    <submittedName>
        <fullName evidence="1">Uncharacterized protein</fullName>
    </submittedName>
</protein>
<accession>A0AAD4QVH9</accession>
<dbReference type="EMBL" id="JAKKPZ010000747">
    <property type="protein sequence ID" value="KAI1692566.1"/>
    <property type="molecule type" value="Genomic_DNA"/>
</dbReference>
<evidence type="ECO:0000313" key="2">
    <source>
        <dbReference type="Proteomes" id="UP001201812"/>
    </source>
</evidence>
<name>A0AAD4QVH9_9BILA</name>
<dbReference type="AlphaFoldDB" id="A0AAD4QVH9"/>
<organism evidence="1 2">
    <name type="scientific">Ditylenchus destructor</name>
    <dbReference type="NCBI Taxonomy" id="166010"/>
    <lineage>
        <taxon>Eukaryota</taxon>
        <taxon>Metazoa</taxon>
        <taxon>Ecdysozoa</taxon>
        <taxon>Nematoda</taxon>
        <taxon>Chromadorea</taxon>
        <taxon>Rhabditida</taxon>
        <taxon>Tylenchina</taxon>
        <taxon>Tylenchomorpha</taxon>
        <taxon>Sphaerularioidea</taxon>
        <taxon>Anguinidae</taxon>
        <taxon>Anguininae</taxon>
        <taxon>Ditylenchus</taxon>
    </lineage>
</organism>
<reference evidence="1" key="1">
    <citation type="submission" date="2022-01" db="EMBL/GenBank/DDBJ databases">
        <title>Genome Sequence Resource for Two Populations of Ditylenchus destructor, the Migratory Endoparasitic Phytonematode.</title>
        <authorList>
            <person name="Zhang H."/>
            <person name="Lin R."/>
            <person name="Xie B."/>
        </authorList>
    </citation>
    <scope>NUCLEOTIDE SEQUENCE</scope>
    <source>
        <strain evidence="1">BazhouSP</strain>
    </source>
</reference>
<evidence type="ECO:0000313" key="1">
    <source>
        <dbReference type="EMBL" id="KAI1692566.1"/>
    </source>
</evidence>
<sequence length="137" mass="14332">MIIFAVFERRKRAARHDQFGAAHLLRSGPVGDLGKARDGPLLPWRTDLSVSAPPLKLRCTDRSCAKTLRRTSPVTPCAPMMTASVTGESLAKDQPSAFSSPASAAGASSALLGTLFSALDGLLPACPCSGCSWLHAP</sequence>
<dbReference type="Proteomes" id="UP001201812">
    <property type="component" value="Unassembled WGS sequence"/>
</dbReference>
<keyword evidence="2" id="KW-1185">Reference proteome</keyword>
<proteinExistence type="predicted"/>
<gene>
    <name evidence="1" type="ORF">DdX_21204</name>
</gene>